<dbReference type="InterPro" id="IPR025411">
    <property type="entry name" value="DUF4136"/>
</dbReference>
<dbReference type="EMBL" id="AJYA01000018">
    <property type="protein sequence ID" value="EIM76817.1"/>
    <property type="molecule type" value="Genomic_DNA"/>
</dbReference>
<organism evidence="2 3">
    <name type="scientific">Nitritalea halalkaliphila LW7</name>
    <dbReference type="NCBI Taxonomy" id="1189621"/>
    <lineage>
        <taxon>Bacteria</taxon>
        <taxon>Pseudomonadati</taxon>
        <taxon>Bacteroidota</taxon>
        <taxon>Cytophagia</taxon>
        <taxon>Cytophagales</taxon>
        <taxon>Cyclobacteriaceae</taxon>
        <taxon>Nitritalea</taxon>
    </lineage>
</organism>
<keyword evidence="3" id="KW-1185">Reference proteome</keyword>
<feature type="domain" description="DUF4136" evidence="1">
    <location>
        <begin position="35"/>
        <end position="180"/>
    </location>
</feature>
<protein>
    <submittedName>
        <fullName evidence="2">Lipoprotein</fullName>
    </submittedName>
</protein>
<dbReference type="RefSeq" id="WP_009054743.1">
    <property type="nucleotide sequence ID" value="NZ_AJYA01000018.1"/>
</dbReference>
<dbReference type="Proteomes" id="UP000005551">
    <property type="component" value="Unassembled WGS sequence"/>
</dbReference>
<dbReference type="AlphaFoldDB" id="I5C4R5"/>
<proteinExistence type="predicted"/>
<evidence type="ECO:0000313" key="3">
    <source>
        <dbReference type="Proteomes" id="UP000005551"/>
    </source>
</evidence>
<dbReference type="PROSITE" id="PS51257">
    <property type="entry name" value="PROKAR_LIPOPROTEIN"/>
    <property type="match status" value="1"/>
</dbReference>
<dbReference type="OrthoDB" id="837372at2"/>
<name>I5C4R5_9BACT</name>
<evidence type="ECO:0000313" key="2">
    <source>
        <dbReference type="EMBL" id="EIM76817.1"/>
    </source>
</evidence>
<accession>I5C4R5</accession>
<keyword evidence="2" id="KW-0449">Lipoprotein</keyword>
<sequence length="192" mass="22952">MFRTTYLLWVGAFLLLASCSSIDIFKEKTEIPPYGTYKSFVIVNQETGFRAFNNEFYDELVLVELQRHLEDAGLHYEKTNPDLIIRFGSNEDPRQKEIINNPGMMPMWGMRMWAWDPFMFNPMMMPQNFNNSRTRNYELMQLIVDFIDPKQEKYLMRVTAVTEVQSDREKKRRLIKSTDKVVKTYQQHLVQR</sequence>
<comment type="caution">
    <text evidence="2">The sequence shown here is derived from an EMBL/GenBank/DDBJ whole genome shotgun (WGS) entry which is preliminary data.</text>
</comment>
<dbReference type="Pfam" id="PF13590">
    <property type="entry name" value="DUF4136"/>
    <property type="match status" value="1"/>
</dbReference>
<reference evidence="2 3" key="1">
    <citation type="submission" date="2012-05" db="EMBL/GenBank/DDBJ databases">
        <title>Genome sequence of Nitritalea halalkaliphila LW7.</title>
        <authorList>
            <person name="Jangir P.K."/>
            <person name="Singh A."/>
            <person name="Shivaji S."/>
            <person name="Sharma R."/>
        </authorList>
    </citation>
    <scope>NUCLEOTIDE SEQUENCE [LARGE SCALE GENOMIC DNA]</scope>
    <source>
        <strain evidence="2 3">LW7</strain>
    </source>
</reference>
<evidence type="ECO:0000259" key="1">
    <source>
        <dbReference type="Pfam" id="PF13590"/>
    </source>
</evidence>
<dbReference type="Gene3D" id="3.30.160.670">
    <property type="match status" value="1"/>
</dbReference>
<gene>
    <name evidence="2" type="ORF">A3SI_09016</name>
</gene>